<gene>
    <name evidence="1" type="ORF">UFOPK2328_00411</name>
</gene>
<protein>
    <submittedName>
        <fullName evidence="1">Unannotated protein</fullName>
    </submittedName>
</protein>
<name>A0A6J6M2R3_9ZZZZ</name>
<reference evidence="1" key="1">
    <citation type="submission" date="2020-05" db="EMBL/GenBank/DDBJ databases">
        <authorList>
            <person name="Chiriac C."/>
            <person name="Salcher M."/>
            <person name="Ghai R."/>
            <person name="Kavagutti S V."/>
        </authorList>
    </citation>
    <scope>NUCLEOTIDE SEQUENCE</scope>
</reference>
<dbReference type="AlphaFoldDB" id="A0A6J6M2R3"/>
<proteinExistence type="predicted"/>
<organism evidence="1">
    <name type="scientific">freshwater metagenome</name>
    <dbReference type="NCBI Taxonomy" id="449393"/>
    <lineage>
        <taxon>unclassified sequences</taxon>
        <taxon>metagenomes</taxon>
        <taxon>ecological metagenomes</taxon>
    </lineage>
</organism>
<accession>A0A6J6M2R3</accession>
<dbReference type="EMBL" id="CAEZWX010000041">
    <property type="protein sequence ID" value="CAB4668266.1"/>
    <property type="molecule type" value="Genomic_DNA"/>
</dbReference>
<sequence>MVALIVSGCSSQVSETSSTPVVEMTALENGVMAPVAPQNKLHGWSTKENQLLRFETCDEWDYWWVYEGPAVSTVAAEGSGFPGMTISTEHYIKNQHLDEDKDGVLCFFENREKPTPESGSMQWLKAFDAVWSSLESGKSSNENLDFAASPNALPEDTNIIREGVEMALGAWAPYLNLEKPLAVTVVHPKDKDWFLERWESLGRGGVAEGWFDDFSEFGGGGAGPNGDGSISIYFMTGEEFTPPAGVLDFYYHEVTHVFESQWGGNPSGPIACWTVEGPASFFGFSKSAPSDRETSSSVLAAMRVDRADYLARYFEANDGLNEESIQQAVLNGMNSDESCQFGAPYFGYTLGLFVSEKFLIDFGMEGFVALNQEGMRDSKDVFARSFRQAVGADYGKWVSEDLTPYLLSEFKALTLR</sequence>
<evidence type="ECO:0000313" key="1">
    <source>
        <dbReference type="EMBL" id="CAB4668266.1"/>
    </source>
</evidence>